<sequence length="141" mass="16001">MSISFLERSVKAGSGPLLFLAELGLLVRSGFLACPPNNPSLGCKLILRRRGIGQASHESEKLGHSRLAVVSAAWGTSLSDHWPRQRYRLKYMQVMLRPYLQWPLFAYNTFSFTVEAEQDKPANQRSKHVGDEELLDLYKRP</sequence>
<dbReference type="Proteomes" id="UP001283361">
    <property type="component" value="Unassembled WGS sequence"/>
</dbReference>
<keyword evidence="3" id="KW-1185">Reference proteome</keyword>
<gene>
    <name evidence="2" type="ORF">RRG08_013996</name>
</gene>
<dbReference type="AlphaFoldDB" id="A0AAE0Z3P5"/>
<protein>
    <submittedName>
        <fullName evidence="2">Uncharacterized protein</fullName>
    </submittedName>
</protein>
<evidence type="ECO:0000256" key="1">
    <source>
        <dbReference type="SAM" id="MobiDB-lite"/>
    </source>
</evidence>
<name>A0AAE0Z3P5_9GAST</name>
<evidence type="ECO:0000313" key="2">
    <source>
        <dbReference type="EMBL" id="KAK3762025.1"/>
    </source>
</evidence>
<evidence type="ECO:0000313" key="3">
    <source>
        <dbReference type="Proteomes" id="UP001283361"/>
    </source>
</evidence>
<organism evidence="2 3">
    <name type="scientific">Elysia crispata</name>
    <name type="common">lettuce slug</name>
    <dbReference type="NCBI Taxonomy" id="231223"/>
    <lineage>
        <taxon>Eukaryota</taxon>
        <taxon>Metazoa</taxon>
        <taxon>Spiralia</taxon>
        <taxon>Lophotrochozoa</taxon>
        <taxon>Mollusca</taxon>
        <taxon>Gastropoda</taxon>
        <taxon>Heterobranchia</taxon>
        <taxon>Euthyneura</taxon>
        <taxon>Panpulmonata</taxon>
        <taxon>Sacoglossa</taxon>
        <taxon>Placobranchoidea</taxon>
        <taxon>Plakobranchidae</taxon>
        <taxon>Elysia</taxon>
    </lineage>
</organism>
<reference evidence="2" key="1">
    <citation type="journal article" date="2023" name="G3 (Bethesda)">
        <title>A reference genome for the long-term kleptoplast-retaining sea slug Elysia crispata morphotype clarki.</title>
        <authorList>
            <person name="Eastman K.E."/>
            <person name="Pendleton A.L."/>
            <person name="Shaikh M.A."/>
            <person name="Suttiyut T."/>
            <person name="Ogas R."/>
            <person name="Tomko P."/>
            <person name="Gavelis G."/>
            <person name="Widhalm J.R."/>
            <person name="Wisecaver J.H."/>
        </authorList>
    </citation>
    <scope>NUCLEOTIDE SEQUENCE</scope>
    <source>
        <strain evidence="2">ECLA1</strain>
    </source>
</reference>
<feature type="region of interest" description="Disordered" evidence="1">
    <location>
        <begin position="121"/>
        <end position="141"/>
    </location>
</feature>
<accession>A0AAE0Z3P5</accession>
<comment type="caution">
    <text evidence="2">The sequence shown here is derived from an EMBL/GenBank/DDBJ whole genome shotgun (WGS) entry which is preliminary data.</text>
</comment>
<proteinExistence type="predicted"/>
<dbReference type="EMBL" id="JAWDGP010004772">
    <property type="protein sequence ID" value="KAK3762025.1"/>
    <property type="molecule type" value="Genomic_DNA"/>
</dbReference>